<gene>
    <name evidence="2" type="ORF">ASPVEDRAFT_51266</name>
</gene>
<dbReference type="GeneID" id="63729956"/>
<evidence type="ECO:0000256" key="1">
    <source>
        <dbReference type="SAM" id="MobiDB-lite"/>
    </source>
</evidence>
<accession>A0A1L9PEW9</accession>
<name>A0A1L9PEW9_ASPVE</name>
<evidence type="ECO:0000313" key="3">
    <source>
        <dbReference type="Proteomes" id="UP000184073"/>
    </source>
</evidence>
<sequence>MAVAFAFAPRSLPARLAARPDLQHQVLRRGKGSICSQMRPPIRRWLGSTTSEVNIGQCLASTWLTTTPEQLTPDDILSGFPNAAPDSALEYIPILLFTPAFAHWAGTQSAFVEQCLGRFYREALGRSPQTAIHAITAIIDHLPRTAQTGGSTLGSETEGEGVSILFARRENIQGKAVTRRQIRSTETEEPTLLFSFPKEVEGSNAIHQPVHEIGLRLANTIFLNGKENTLLGTRWAYDSSSMRLKPKKSADLSICSVTMTPTRIRNSLKLPLHPVGQRRKVITSMGNILRQIAKHADGKSDDPMPASSELEKELPRYIAENNIADQRVSVWALIETSAESPYTKSKHSQGSLARAIQMGAKLHRVMSGGGGWGKKQGLLSLDPEMSFGQPSNEGMKPLSEVLSPENGSSANAVTSPPESPMSIQDLSTLSQAAESGDYVQFFVSVEENKLREESNSISEPSGAGLTCSFGVLSDADSFPSHAAKHKDLTTMPNYFGALSEKAITYLHPVDESGPGSIFESRTKIDVPGSRVTLVLE</sequence>
<dbReference type="Proteomes" id="UP000184073">
    <property type="component" value="Unassembled WGS sequence"/>
</dbReference>
<dbReference type="AlphaFoldDB" id="A0A1L9PEW9"/>
<dbReference type="STRING" id="1036611.A0A1L9PEW9"/>
<feature type="compositionally biased region" description="Polar residues" evidence="1">
    <location>
        <begin position="405"/>
        <end position="423"/>
    </location>
</feature>
<dbReference type="EMBL" id="KV878127">
    <property type="protein sequence ID" value="OJI99984.1"/>
    <property type="molecule type" value="Genomic_DNA"/>
</dbReference>
<organism evidence="2 3">
    <name type="scientific">Aspergillus versicolor CBS 583.65</name>
    <dbReference type="NCBI Taxonomy" id="1036611"/>
    <lineage>
        <taxon>Eukaryota</taxon>
        <taxon>Fungi</taxon>
        <taxon>Dikarya</taxon>
        <taxon>Ascomycota</taxon>
        <taxon>Pezizomycotina</taxon>
        <taxon>Eurotiomycetes</taxon>
        <taxon>Eurotiomycetidae</taxon>
        <taxon>Eurotiales</taxon>
        <taxon>Aspergillaceae</taxon>
        <taxon>Aspergillus</taxon>
        <taxon>Aspergillus subgen. Nidulantes</taxon>
    </lineage>
</organism>
<proteinExistence type="predicted"/>
<reference evidence="3" key="1">
    <citation type="journal article" date="2017" name="Genome Biol.">
        <title>Comparative genomics reveals high biological diversity and specific adaptations in the industrially and medically important fungal genus Aspergillus.</title>
        <authorList>
            <person name="de Vries R.P."/>
            <person name="Riley R."/>
            <person name="Wiebenga A."/>
            <person name="Aguilar-Osorio G."/>
            <person name="Amillis S."/>
            <person name="Uchima C.A."/>
            <person name="Anderluh G."/>
            <person name="Asadollahi M."/>
            <person name="Askin M."/>
            <person name="Barry K."/>
            <person name="Battaglia E."/>
            <person name="Bayram O."/>
            <person name="Benocci T."/>
            <person name="Braus-Stromeyer S.A."/>
            <person name="Caldana C."/>
            <person name="Canovas D."/>
            <person name="Cerqueira G.C."/>
            <person name="Chen F."/>
            <person name="Chen W."/>
            <person name="Choi C."/>
            <person name="Clum A."/>
            <person name="Dos Santos R.A."/>
            <person name="Damasio A.R."/>
            <person name="Diallinas G."/>
            <person name="Emri T."/>
            <person name="Fekete E."/>
            <person name="Flipphi M."/>
            <person name="Freyberg S."/>
            <person name="Gallo A."/>
            <person name="Gournas C."/>
            <person name="Habgood R."/>
            <person name="Hainaut M."/>
            <person name="Harispe M.L."/>
            <person name="Henrissat B."/>
            <person name="Hilden K.S."/>
            <person name="Hope R."/>
            <person name="Hossain A."/>
            <person name="Karabika E."/>
            <person name="Karaffa L."/>
            <person name="Karanyi Z."/>
            <person name="Krasevec N."/>
            <person name="Kuo A."/>
            <person name="Kusch H."/>
            <person name="LaButti K."/>
            <person name="Lagendijk E.L."/>
            <person name="Lapidus A."/>
            <person name="Levasseur A."/>
            <person name="Lindquist E."/>
            <person name="Lipzen A."/>
            <person name="Logrieco A.F."/>
            <person name="MacCabe A."/>
            <person name="Maekelae M.R."/>
            <person name="Malavazi I."/>
            <person name="Melin P."/>
            <person name="Meyer V."/>
            <person name="Mielnichuk N."/>
            <person name="Miskei M."/>
            <person name="Molnar A.P."/>
            <person name="Mule G."/>
            <person name="Ngan C.Y."/>
            <person name="Orejas M."/>
            <person name="Orosz E."/>
            <person name="Ouedraogo J.P."/>
            <person name="Overkamp K.M."/>
            <person name="Park H.-S."/>
            <person name="Perrone G."/>
            <person name="Piumi F."/>
            <person name="Punt P.J."/>
            <person name="Ram A.F."/>
            <person name="Ramon A."/>
            <person name="Rauscher S."/>
            <person name="Record E."/>
            <person name="Riano-Pachon D.M."/>
            <person name="Robert V."/>
            <person name="Roehrig J."/>
            <person name="Ruller R."/>
            <person name="Salamov A."/>
            <person name="Salih N.S."/>
            <person name="Samson R.A."/>
            <person name="Sandor E."/>
            <person name="Sanguinetti M."/>
            <person name="Schuetze T."/>
            <person name="Sepcic K."/>
            <person name="Shelest E."/>
            <person name="Sherlock G."/>
            <person name="Sophianopoulou V."/>
            <person name="Squina F.M."/>
            <person name="Sun H."/>
            <person name="Susca A."/>
            <person name="Todd R.B."/>
            <person name="Tsang A."/>
            <person name="Unkles S.E."/>
            <person name="van de Wiele N."/>
            <person name="van Rossen-Uffink D."/>
            <person name="Oliveira J.V."/>
            <person name="Vesth T.C."/>
            <person name="Visser J."/>
            <person name="Yu J.-H."/>
            <person name="Zhou M."/>
            <person name="Andersen M.R."/>
            <person name="Archer D.B."/>
            <person name="Baker S.E."/>
            <person name="Benoit I."/>
            <person name="Brakhage A.A."/>
            <person name="Braus G.H."/>
            <person name="Fischer R."/>
            <person name="Frisvad J.C."/>
            <person name="Goldman G.H."/>
            <person name="Houbraken J."/>
            <person name="Oakley B."/>
            <person name="Pocsi I."/>
            <person name="Scazzocchio C."/>
            <person name="Seiboth B."/>
            <person name="vanKuyk P.A."/>
            <person name="Wortman J."/>
            <person name="Dyer P.S."/>
            <person name="Grigoriev I.V."/>
        </authorList>
    </citation>
    <scope>NUCLEOTIDE SEQUENCE [LARGE SCALE GENOMIC DNA]</scope>
    <source>
        <strain evidence="3">CBS 583.65</strain>
    </source>
</reference>
<protein>
    <submittedName>
        <fullName evidence="2">Uncharacterized protein</fullName>
    </submittedName>
</protein>
<dbReference type="OrthoDB" id="1744869at2759"/>
<feature type="region of interest" description="Disordered" evidence="1">
    <location>
        <begin position="380"/>
        <end position="423"/>
    </location>
</feature>
<dbReference type="RefSeq" id="XP_040665747.1">
    <property type="nucleotide sequence ID" value="XM_040814445.1"/>
</dbReference>
<keyword evidence="3" id="KW-1185">Reference proteome</keyword>
<dbReference type="VEuPathDB" id="FungiDB:ASPVEDRAFT_51266"/>
<evidence type="ECO:0000313" key="2">
    <source>
        <dbReference type="EMBL" id="OJI99984.1"/>
    </source>
</evidence>